<protein>
    <submittedName>
        <fullName evidence="1">Uncharacterized protein</fullName>
    </submittedName>
</protein>
<dbReference type="Proteomes" id="UP000238916">
    <property type="component" value="Unassembled WGS sequence"/>
</dbReference>
<evidence type="ECO:0000313" key="2">
    <source>
        <dbReference type="Proteomes" id="UP000238916"/>
    </source>
</evidence>
<sequence length="88" mass="10083">MSRCSASLFAIISLTYSLRKVHEWVTNIDYNKYNNPRSHPTTLPSEGIFSLDLRHIRENNQGVFDLLFSFVCLILTCVCKEISTSVLN</sequence>
<organism evidence="1 2">
    <name type="scientific">Candidatus Desulfosporosinus infrequens</name>
    <dbReference type="NCBI Taxonomy" id="2043169"/>
    <lineage>
        <taxon>Bacteria</taxon>
        <taxon>Bacillati</taxon>
        <taxon>Bacillota</taxon>
        <taxon>Clostridia</taxon>
        <taxon>Eubacteriales</taxon>
        <taxon>Desulfitobacteriaceae</taxon>
        <taxon>Desulfosporosinus</taxon>
    </lineage>
</organism>
<dbReference type="AlphaFoldDB" id="A0A2U3LNF1"/>
<name>A0A2U3LNF1_9FIRM</name>
<gene>
    <name evidence="1" type="ORF">SBF1_6680002</name>
</gene>
<evidence type="ECO:0000313" key="1">
    <source>
        <dbReference type="EMBL" id="SPF53455.1"/>
    </source>
</evidence>
<reference evidence="2" key="1">
    <citation type="submission" date="2018-02" db="EMBL/GenBank/DDBJ databases">
        <authorList>
            <person name="Hausmann B."/>
        </authorList>
    </citation>
    <scope>NUCLEOTIDE SEQUENCE [LARGE SCALE GENOMIC DNA]</scope>
    <source>
        <strain evidence="2">Peat soil MAG SbF1</strain>
    </source>
</reference>
<proteinExistence type="predicted"/>
<dbReference type="EMBL" id="OMOF01000632">
    <property type="protein sequence ID" value="SPF53455.1"/>
    <property type="molecule type" value="Genomic_DNA"/>
</dbReference>
<accession>A0A2U3LNF1</accession>